<feature type="region of interest" description="Disordered" evidence="1">
    <location>
        <begin position="807"/>
        <end position="842"/>
    </location>
</feature>
<feature type="compositionally biased region" description="Polar residues" evidence="1">
    <location>
        <begin position="254"/>
        <end position="269"/>
    </location>
</feature>
<dbReference type="OrthoDB" id="6363363at2759"/>
<dbReference type="EMBL" id="OB661593">
    <property type="protein sequence ID" value="CAD7228561.1"/>
    <property type="molecule type" value="Genomic_DNA"/>
</dbReference>
<dbReference type="Gene3D" id="2.130.10.10">
    <property type="entry name" value="YVTN repeat-like/Quinoprotein amine dehydrogenase"/>
    <property type="match status" value="1"/>
</dbReference>
<dbReference type="PANTHER" id="PTHR22874:SF1">
    <property type="entry name" value="ACTIVATING MOLECULE IN BECN1-REGULATED AUTOPHAGY PROTEIN 1"/>
    <property type="match status" value="1"/>
</dbReference>
<feature type="compositionally biased region" description="Acidic residues" evidence="1">
    <location>
        <begin position="241"/>
        <end position="250"/>
    </location>
</feature>
<dbReference type="PANTHER" id="PTHR22874">
    <property type="entry name" value="ACTIVATING MOLECULE IN BECN1-REGULATED AUTOPHAGY PROTEIN 1"/>
    <property type="match status" value="1"/>
</dbReference>
<sequence>MDPLKNSRSLRDKHGIRTFQIKEKVAEEWLIRKPLVEEHFGGSSSVSVDYRSTFMVVFNCDGTLMGTSHGDHAVRVWDVRTLSLRATLRGHSRTPWCVTFHPENPALLASGCLGGEVRVWDLMGMSEIWRHPRGTAIASLSFHPTSRILAIASGHEVIFWDWSLCEALDSGTTGAECDKVRSASGNTSSSSYPLSHPSFLPNNPGRGVQERRRRNYMSDQQQPRSTEQRFFRSPSPIEGEAMSEEDEEWESPPLNVTFSLPQPVATSTPIRRRQRPARPTPGRSLSDAERAELILMTHPNWSQSQDPSQNVSETTVQPNTVEEAVDEPESEQHSIANAGNSDEADVNMFTTIVPEASWIEGEDENSQGSANVLAHEPAATAEVDRIYFPSTSNQPSSQPHVSTADPPLLFPYRNPLLSSSANDRVPEYETELPASSENSRDYQPPSLQEAREQLPAQSQPPASTTTSVIQPPQREPRTYSNSDNPELDRNGFNADGFRNSDIHFFRRRRHRQFLALSAAGSVAEAASSNEVSQRILPRRRSSYSFNNFFQFPMFRHSRPDLDNHSSLGSSTAAPISASPVVGMAASSPRLGTSPEDATYSISPLGTAVLGQTPPSDTVAMAMPSASITTTAAPSFSSPSTSAPLLQSSEEFLLMCVIPASPYAATLCVHRSVFHFLNSLARGLSSAGSGTDTPSDYPDSSFWEGESSTSLQLVLTGYGGYLVEDREIGPDVQSPILLRQLSDAKLCSAVASSLHSVSISTPHSFLPYTSLPFLPPFSRVCHPSPHSPESAIPPPILPSLPSLPPFSRVCHPSPHSPESAIPPPILPSPAQGPGFDQIITSRR</sequence>
<dbReference type="SUPFAM" id="SSF50978">
    <property type="entry name" value="WD40 repeat-like"/>
    <property type="match status" value="1"/>
</dbReference>
<name>A0A7R8WFV8_9CRUS</name>
<feature type="compositionally biased region" description="Polar residues" evidence="1">
    <location>
        <begin position="299"/>
        <end position="320"/>
    </location>
</feature>
<reference evidence="2" key="1">
    <citation type="submission" date="2020-11" db="EMBL/GenBank/DDBJ databases">
        <authorList>
            <person name="Tran Van P."/>
        </authorList>
    </citation>
    <scope>NUCLEOTIDE SEQUENCE</scope>
</reference>
<dbReference type="GO" id="GO:0080008">
    <property type="term" value="C:Cul4-RING E3 ubiquitin ligase complex"/>
    <property type="evidence" value="ECO:0007669"/>
    <property type="project" value="TreeGrafter"/>
</dbReference>
<accession>A0A7R8WFV8</accession>
<dbReference type="Pfam" id="PF00400">
    <property type="entry name" value="WD40"/>
    <property type="match status" value="1"/>
</dbReference>
<gene>
    <name evidence="2" type="ORF">CTOB1V02_LOCUS6442</name>
</gene>
<feature type="region of interest" description="Disordered" evidence="1">
    <location>
        <begin position="299"/>
        <end position="331"/>
    </location>
</feature>
<feature type="region of interest" description="Disordered" evidence="1">
    <location>
        <begin position="389"/>
        <end position="408"/>
    </location>
</feature>
<dbReference type="AlphaFoldDB" id="A0A7R8WFV8"/>
<dbReference type="GO" id="GO:0000423">
    <property type="term" value="P:mitophagy"/>
    <property type="evidence" value="ECO:0007669"/>
    <property type="project" value="TreeGrafter"/>
</dbReference>
<evidence type="ECO:0000313" key="2">
    <source>
        <dbReference type="EMBL" id="CAD7228561.1"/>
    </source>
</evidence>
<dbReference type="PROSITE" id="PS50294">
    <property type="entry name" value="WD_REPEATS_REGION"/>
    <property type="match status" value="1"/>
</dbReference>
<organism evidence="2">
    <name type="scientific">Cyprideis torosa</name>
    <dbReference type="NCBI Taxonomy" id="163714"/>
    <lineage>
        <taxon>Eukaryota</taxon>
        <taxon>Metazoa</taxon>
        <taxon>Ecdysozoa</taxon>
        <taxon>Arthropoda</taxon>
        <taxon>Crustacea</taxon>
        <taxon>Oligostraca</taxon>
        <taxon>Ostracoda</taxon>
        <taxon>Podocopa</taxon>
        <taxon>Podocopida</taxon>
        <taxon>Cytherocopina</taxon>
        <taxon>Cytheroidea</taxon>
        <taxon>Cytherideidae</taxon>
        <taxon>Cyprideis</taxon>
    </lineage>
</organism>
<dbReference type="SMART" id="SM00320">
    <property type="entry name" value="WD40"/>
    <property type="match status" value="3"/>
</dbReference>
<feature type="region of interest" description="Disordered" evidence="1">
    <location>
        <begin position="179"/>
        <end position="286"/>
    </location>
</feature>
<feature type="compositionally biased region" description="Low complexity" evidence="1">
    <location>
        <begin position="188"/>
        <end position="201"/>
    </location>
</feature>
<feature type="compositionally biased region" description="Polar residues" evidence="1">
    <location>
        <begin position="389"/>
        <end position="401"/>
    </location>
</feature>
<dbReference type="PROSITE" id="PS50082">
    <property type="entry name" value="WD_REPEATS_2"/>
    <property type="match status" value="2"/>
</dbReference>
<dbReference type="InterPro" id="IPR036322">
    <property type="entry name" value="WD40_repeat_dom_sf"/>
</dbReference>
<feature type="region of interest" description="Disordered" evidence="1">
    <location>
        <begin position="413"/>
        <end position="494"/>
    </location>
</feature>
<protein>
    <submittedName>
        <fullName evidence="2">Uncharacterized protein</fullName>
    </submittedName>
</protein>
<dbReference type="GO" id="GO:1990756">
    <property type="term" value="F:ubiquitin-like ligase-substrate adaptor activity"/>
    <property type="evidence" value="ECO:0007669"/>
    <property type="project" value="TreeGrafter"/>
</dbReference>
<dbReference type="PROSITE" id="PS00678">
    <property type="entry name" value="WD_REPEATS_1"/>
    <property type="match status" value="1"/>
</dbReference>
<dbReference type="InterPro" id="IPR019775">
    <property type="entry name" value="WD40_repeat_CS"/>
</dbReference>
<feature type="compositionally biased region" description="Polar residues" evidence="1">
    <location>
        <begin position="455"/>
        <end position="470"/>
    </location>
</feature>
<dbReference type="InterPro" id="IPR052596">
    <property type="entry name" value="AMBRA1_autophagy"/>
</dbReference>
<evidence type="ECO:0000256" key="1">
    <source>
        <dbReference type="SAM" id="MobiDB-lite"/>
    </source>
</evidence>
<dbReference type="InterPro" id="IPR001680">
    <property type="entry name" value="WD40_rpt"/>
</dbReference>
<dbReference type="InterPro" id="IPR015943">
    <property type="entry name" value="WD40/YVTN_repeat-like_dom_sf"/>
</dbReference>
<proteinExistence type="predicted"/>
<dbReference type="GO" id="GO:0000045">
    <property type="term" value="P:autophagosome assembly"/>
    <property type="evidence" value="ECO:0007669"/>
    <property type="project" value="TreeGrafter"/>
</dbReference>